<evidence type="ECO:0000313" key="2">
    <source>
        <dbReference type="EMBL" id="KDE02215.1"/>
    </source>
</evidence>
<feature type="compositionally biased region" description="Polar residues" evidence="1">
    <location>
        <begin position="350"/>
        <end position="359"/>
    </location>
</feature>
<name>U5HJN6_USTV1</name>
<feature type="compositionally biased region" description="Polar residues" evidence="1">
    <location>
        <begin position="551"/>
        <end position="565"/>
    </location>
</feature>
<dbReference type="InParanoid" id="U5HJN6"/>
<feature type="region of interest" description="Disordered" evidence="1">
    <location>
        <begin position="379"/>
        <end position="592"/>
    </location>
</feature>
<proteinExistence type="predicted"/>
<reference evidence="3" key="4">
    <citation type="submission" date="2015-06" db="UniProtKB">
        <authorList>
            <consortium name="EnsemblFungi"/>
        </authorList>
    </citation>
    <scope>IDENTIFICATION</scope>
</reference>
<feature type="compositionally biased region" description="Polar residues" evidence="1">
    <location>
        <begin position="297"/>
        <end position="309"/>
    </location>
</feature>
<reference evidence="4" key="1">
    <citation type="submission" date="2010-11" db="EMBL/GenBank/DDBJ databases">
        <title>The genome sequence of Microbotryum violaceum strain p1A1 Lamole.</title>
        <authorList>
            <person name="Cuomo C."/>
            <person name="Perlin M."/>
            <person name="Young S.K."/>
            <person name="Zeng Q."/>
            <person name="Gargeya S."/>
            <person name="Alvarado L."/>
            <person name="Berlin A."/>
            <person name="Chapman S.B."/>
            <person name="Chen Z."/>
            <person name="Freedman E."/>
            <person name="Gellesch M."/>
            <person name="Goldberg J."/>
            <person name="Griggs A."/>
            <person name="Gujja S."/>
            <person name="Heilman E."/>
            <person name="Heiman D."/>
            <person name="Howarth C."/>
            <person name="Mehta T."/>
            <person name="Neiman D."/>
            <person name="Pearson M."/>
            <person name="Roberts A."/>
            <person name="Saif S."/>
            <person name="Shea T."/>
            <person name="Shenoy N."/>
            <person name="Sisk P."/>
            <person name="Stolte C."/>
            <person name="Sykes S."/>
            <person name="White J."/>
            <person name="Yandava C."/>
            <person name="Haas B."/>
            <person name="Nusbaum C."/>
            <person name="Birren B."/>
        </authorList>
    </citation>
    <scope>NUCLEOTIDE SEQUENCE [LARGE SCALE GENOMIC DNA]</scope>
    <source>
        <strain evidence="4">p1A1 Lamole</strain>
    </source>
</reference>
<feature type="compositionally biased region" description="Basic and acidic residues" evidence="1">
    <location>
        <begin position="484"/>
        <end position="496"/>
    </location>
</feature>
<feature type="compositionally biased region" description="Basic and acidic residues" evidence="1">
    <location>
        <begin position="419"/>
        <end position="434"/>
    </location>
</feature>
<evidence type="ECO:0000256" key="1">
    <source>
        <dbReference type="SAM" id="MobiDB-lite"/>
    </source>
</evidence>
<evidence type="ECO:0000313" key="4">
    <source>
        <dbReference type="Proteomes" id="UP000017200"/>
    </source>
</evidence>
<keyword evidence="4" id="KW-1185">Reference proteome</keyword>
<sequence>MIMKTISVEDDTRQGTRILVLKDAPGFGKDRATSLRFSALNATKPVEDTSGVVLELTMHHKGVASEHEKADAYSKLCFNLPAGVVLPPELAKYAPVIHGVSPEAIQINGNTRFKFVVRCASGEPLDKVHEAATKIEWQGSPVQVRKRLAFVKNPVELRFVISPNTEYTTDHLWAKLQGLVAQITAGGHSCTLLQLQQPLHVVQDSYLVARGNYAAIVRFDDDDLFKNQGAQLRQILPTRIDLRGRLAHVTPLRHDFEAEASCRRCGFVGHIDSCVQKPVQRQQAAQKNNNNQRPQAEPQSNIEQTSTPQKQRRGDVASPSPPMSPVASKRSKKNASPSRDTNKSPRVYPTRSQSFSPTASAPRGFIVAANPFASLAGDVAEEAQEEPAQALEDAMSVVEAQLEPQQEVPPLEPSDLSDLQDRGAEGNQEEHTETSDAEEGESQSAETESVPEIVSTTPEHTPELTRSRSASHHQLDMDGLPDDWMNRVSDRERKQDAGLYDEITELDRTPSVTGWMPSPSPGPVFDPDPEPKQEVDEGCSQGLRRSERIQRLTSVARTSDWNESTAADPLPSPTFGPMLSIKGAGAATKARS</sequence>
<dbReference type="OrthoDB" id="10406487at2759"/>
<dbReference type="HOGENOM" id="CLU_460930_0_0_1"/>
<dbReference type="STRING" id="683840.U5HJN6"/>
<reference evidence="2 4" key="3">
    <citation type="journal article" date="2015" name="BMC Genomics">
        <title>Sex and parasites: genomic and transcriptomic analysis of Microbotryum lychnidis-dioicae, the biotrophic and plant-castrating anther smut fungus.</title>
        <authorList>
            <person name="Perlin M.H."/>
            <person name="Amselem J."/>
            <person name="Fontanillas E."/>
            <person name="Toh S.S."/>
            <person name="Chen Z."/>
            <person name="Goldberg J."/>
            <person name="Duplessis S."/>
            <person name="Henrissat B."/>
            <person name="Young S."/>
            <person name="Zeng Q."/>
            <person name="Aguileta G."/>
            <person name="Petit E."/>
            <person name="Badouin H."/>
            <person name="Andrews J."/>
            <person name="Razeeq D."/>
            <person name="Gabaldon T."/>
            <person name="Quesneville H."/>
            <person name="Giraud T."/>
            <person name="Hood M.E."/>
            <person name="Schultz D.J."/>
            <person name="Cuomo C.A."/>
        </authorList>
    </citation>
    <scope>NUCLEOTIDE SEQUENCE [LARGE SCALE GENOMIC DNA]</scope>
    <source>
        <strain evidence="4">p1A1 Lamole</strain>
        <strain evidence="2">P1A1 Lamole</strain>
    </source>
</reference>
<dbReference type="Proteomes" id="UP000017200">
    <property type="component" value="Unassembled WGS sequence"/>
</dbReference>
<feature type="region of interest" description="Disordered" evidence="1">
    <location>
        <begin position="280"/>
        <end position="359"/>
    </location>
</feature>
<accession>U5HJN6</accession>
<feature type="compositionally biased region" description="Low complexity" evidence="1">
    <location>
        <begin position="280"/>
        <end position="296"/>
    </location>
</feature>
<protein>
    <submittedName>
        <fullName evidence="2 3">Uncharacterized protein</fullName>
    </submittedName>
</protein>
<reference evidence="2" key="2">
    <citation type="submission" date="2010-11" db="EMBL/GenBank/DDBJ databases">
        <authorList>
            <consortium name="The Broad Institute Genome Sequencing Platform"/>
            <person name="Earl A."/>
            <person name="Ward D."/>
            <person name="Feldgarden M."/>
            <person name="Gevers D."/>
            <person name="Butler R."/>
            <person name="Young S.K."/>
            <person name="Zeng Q."/>
            <person name="Gargeya S."/>
            <person name="Fitzgerald M."/>
            <person name="Haas B."/>
            <person name="Abouelleil A."/>
            <person name="Alvarado L."/>
            <person name="Arachchi H.M."/>
            <person name="Berlin A."/>
            <person name="Brown A."/>
            <person name="Chapman S.B."/>
            <person name="Chen Z."/>
            <person name="Dunbar C."/>
            <person name="Freedman E."/>
            <person name="Gearin G."/>
            <person name="Gellesch M."/>
            <person name="Goldberg J."/>
            <person name="Griggs A."/>
            <person name="Gujja S."/>
            <person name="Heilman E."/>
            <person name="Heiman D."/>
            <person name="Howarth C."/>
            <person name="Larson L."/>
            <person name="Lui A."/>
            <person name="MacDonald P.J.P."/>
            <person name="Mehta T."/>
            <person name="Montmayeur A."/>
            <person name="Murphy C."/>
            <person name="Neiman D."/>
            <person name="Pearson M."/>
            <person name="Priest M."/>
            <person name="Roberts A."/>
            <person name="Saif S."/>
            <person name="Shea T."/>
            <person name="Shenoy N."/>
            <person name="Sisk P."/>
            <person name="Stolte C."/>
            <person name="Sykes S."/>
            <person name="White J."/>
            <person name="Yandava C."/>
            <person name="Wortman J."/>
            <person name="Nusbaum C."/>
            <person name="Birren B."/>
        </authorList>
    </citation>
    <scope>NUCLEOTIDE SEQUENCE</scope>
    <source>
        <strain evidence="2">P1A1 Lamole</strain>
    </source>
</reference>
<dbReference type="EnsemblFungi" id="MVLG_07215T0">
    <property type="protein sequence ID" value="MVLG_07215T0"/>
    <property type="gene ID" value="MVLG_07215"/>
</dbReference>
<organism evidence="2">
    <name type="scientific">Microbotryum lychnidis-dioicae (strain p1A1 Lamole / MvSl-1064)</name>
    <name type="common">Anther smut fungus</name>
    <dbReference type="NCBI Taxonomy" id="683840"/>
    <lineage>
        <taxon>Eukaryota</taxon>
        <taxon>Fungi</taxon>
        <taxon>Dikarya</taxon>
        <taxon>Basidiomycota</taxon>
        <taxon>Pucciniomycotina</taxon>
        <taxon>Microbotryomycetes</taxon>
        <taxon>Microbotryales</taxon>
        <taxon>Microbotryaceae</taxon>
        <taxon>Microbotryum</taxon>
    </lineage>
</organism>
<dbReference type="AlphaFoldDB" id="U5HJN6"/>
<gene>
    <name evidence="2" type="ORF">MVLG_07215</name>
</gene>
<evidence type="ECO:0000313" key="3">
    <source>
        <dbReference type="EnsemblFungi" id="MVLG_07215T0"/>
    </source>
</evidence>
<feature type="compositionally biased region" description="Low complexity" evidence="1">
    <location>
        <begin position="386"/>
        <end position="409"/>
    </location>
</feature>
<dbReference type="EMBL" id="GL541894">
    <property type="protein sequence ID" value="KDE02215.1"/>
    <property type="molecule type" value="Genomic_DNA"/>
</dbReference>
<dbReference type="EMBL" id="AEIJ01001116">
    <property type="status" value="NOT_ANNOTATED_CDS"/>
    <property type="molecule type" value="Genomic_DNA"/>
</dbReference>